<dbReference type="GeneID" id="70102334"/>
<name>A0A7Y1MU67_9PSED</name>
<dbReference type="OrthoDB" id="7028793at2"/>
<comment type="caution">
    <text evidence="1">The sequence shown here is derived from an EMBL/GenBank/DDBJ whole genome shotgun (WGS) entry which is preliminary data.</text>
</comment>
<organism evidence="1 2">
    <name type="scientific">Pseudomonas gessardii</name>
    <dbReference type="NCBI Taxonomy" id="78544"/>
    <lineage>
        <taxon>Bacteria</taxon>
        <taxon>Pseudomonadati</taxon>
        <taxon>Pseudomonadota</taxon>
        <taxon>Gammaproteobacteria</taxon>
        <taxon>Pseudomonadales</taxon>
        <taxon>Pseudomonadaceae</taxon>
        <taxon>Pseudomonas</taxon>
    </lineage>
</organism>
<reference evidence="1 2" key="1">
    <citation type="journal article" date="2020" name="Front. Microbiol.">
        <title>Genetic Organization of the aprX-lipA2 Operon Affects the Proteolytic Potential of Pseudomonas Species in Milk.</title>
        <authorList>
            <person name="Maier C."/>
            <person name="Huptas C."/>
            <person name="von Neubeck M."/>
            <person name="Scherer S."/>
            <person name="Wenning M."/>
            <person name="Lucking G."/>
        </authorList>
    </citation>
    <scope>NUCLEOTIDE SEQUENCE [LARGE SCALE GENOMIC DNA]</scope>
    <source>
        <strain evidence="1 2">G4779</strain>
    </source>
</reference>
<dbReference type="Proteomes" id="UP000542111">
    <property type="component" value="Unassembled WGS sequence"/>
</dbReference>
<evidence type="ECO:0000313" key="1">
    <source>
        <dbReference type="EMBL" id="NNA98276.1"/>
    </source>
</evidence>
<dbReference type="AlphaFoldDB" id="A0A7Y1MU67"/>
<dbReference type="RefSeq" id="WP_076962080.1">
    <property type="nucleotide sequence ID" value="NZ_CBCRYT010000039.1"/>
</dbReference>
<sequence length="268" mass="29969">MNKEIIIKLTYDSGLQSFDELDFYHGTKSLAAISEGFIIATNAALNHELISRTPAAKGFRTALRKNYKGSYIQSIALIIQETSTLSAFEKLSFEGYTDFLKIIFGAAVGKDYEPQRRGSKKLIKEFDDLESLIERVENVMLDAHSPIKYQGLSIKLTVGPRLIETFDYKTLAYIDDEVKSKLIEDIIVGVSKFNGRTGTGRFIYEMDGESFPFYPVKQKVTQDMMSLLSASLNDMTNGALTKLRASVITVHSGDGRLKRVILHKVSAL</sequence>
<protein>
    <submittedName>
        <fullName evidence="1">Uncharacterized protein</fullName>
    </submittedName>
</protein>
<proteinExistence type="predicted"/>
<evidence type="ECO:0000313" key="2">
    <source>
        <dbReference type="Proteomes" id="UP000542111"/>
    </source>
</evidence>
<accession>A0A7Y1MU67</accession>
<dbReference type="EMBL" id="JAAQYP010000052">
    <property type="protein sequence ID" value="NNA98276.1"/>
    <property type="molecule type" value="Genomic_DNA"/>
</dbReference>
<gene>
    <name evidence="1" type="ORF">HBO33_24225</name>
</gene>